<feature type="transmembrane region" description="Helical" evidence="1">
    <location>
        <begin position="85"/>
        <end position="110"/>
    </location>
</feature>
<feature type="transmembrane region" description="Helical" evidence="1">
    <location>
        <begin position="351"/>
        <end position="371"/>
    </location>
</feature>
<name>A0A2A6RJ29_9CHLR</name>
<accession>A0A2A6RJ29</accession>
<dbReference type="OrthoDB" id="9786218at2"/>
<feature type="transmembrane region" description="Helical" evidence="1">
    <location>
        <begin position="268"/>
        <end position="288"/>
    </location>
</feature>
<dbReference type="RefSeq" id="WP_097644052.1">
    <property type="nucleotide sequence ID" value="NZ_NQWI01000040.1"/>
</dbReference>
<dbReference type="EMBL" id="NQWI01000040">
    <property type="protein sequence ID" value="PDW03134.1"/>
    <property type="molecule type" value="Genomic_DNA"/>
</dbReference>
<keyword evidence="1" id="KW-1133">Transmembrane helix</keyword>
<evidence type="ECO:0000256" key="1">
    <source>
        <dbReference type="SAM" id="Phobius"/>
    </source>
</evidence>
<feature type="transmembrane region" description="Helical" evidence="1">
    <location>
        <begin position="308"/>
        <end position="330"/>
    </location>
</feature>
<dbReference type="AlphaFoldDB" id="A0A2A6RJ29"/>
<feature type="transmembrane region" description="Helical" evidence="1">
    <location>
        <begin position="173"/>
        <end position="200"/>
    </location>
</feature>
<evidence type="ECO:0000313" key="2">
    <source>
        <dbReference type="EMBL" id="PDW03134.1"/>
    </source>
</evidence>
<protein>
    <recommendedName>
        <fullName evidence="4">Glycosyltransferase RgtA/B/C/D-like domain-containing protein</fullName>
    </recommendedName>
</protein>
<sequence>MLTRISHSLPVLRLEHLWVIFALSLIAAFISMAPTAPYDFWWHLRAGALIGTEGLPTTNRFAWGVPPETPYVYQSWLGEWLFFQIYQLGGLPLVVFTRNLLGTFAFALVAYEAQRRSGSWRLAALAVLLAGFMTINNFNTRTQNWSWVPFMLTLIILGRYVDGRLAPRWLALLPLLMIFWVNAHGAFIMGLLVAGAFVVGESIRRLWRDPHALPWYRLRPLYLATAALPLAMLVNPQGFGIFTYLLTLLSDAPSQQLVVEWQSPTPRTLAGAGFYLGVLALLTAFALGRRRPTITDVILVCGLAWQSFIGIRYVVWFGMAAMPIMAQSLAAPRSLLKPSERSAARERGGGILGNWLVVICLALGVLVLQPWTKPLLPLPAEYQALFAPVPGAPQLFTAATPVEAVADLRTEPCHGPIFNEMGYGSYMAWALYPLARHYIDPRIELFPLELWEEYVAVSDGHGVAAFLEQHDIACVILDRPKQAGLAAIMPTLPGWQQSFANERSEVWRREE</sequence>
<keyword evidence="1" id="KW-0472">Membrane</keyword>
<proteinExistence type="predicted"/>
<evidence type="ECO:0008006" key="4">
    <source>
        <dbReference type="Google" id="ProtNLM"/>
    </source>
</evidence>
<gene>
    <name evidence="2" type="ORF">CJ255_10485</name>
</gene>
<organism evidence="2 3">
    <name type="scientific">Candidatus Viridilinea mediisalina</name>
    <dbReference type="NCBI Taxonomy" id="2024553"/>
    <lineage>
        <taxon>Bacteria</taxon>
        <taxon>Bacillati</taxon>
        <taxon>Chloroflexota</taxon>
        <taxon>Chloroflexia</taxon>
        <taxon>Chloroflexales</taxon>
        <taxon>Chloroflexineae</taxon>
        <taxon>Oscillochloridaceae</taxon>
        <taxon>Candidatus Viridilinea</taxon>
    </lineage>
</organism>
<keyword evidence="3" id="KW-1185">Reference proteome</keyword>
<comment type="caution">
    <text evidence="2">The sequence shown here is derived from an EMBL/GenBank/DDBJ whole genome shotgun (WGS) entry which is preliminary data.</text>
</comment>
<reference evidence="3" key="1">
    <citation type="submission" date="2017-08" db="EMBL/GenBank/DDBJ databases">
        <authorList>
            <person name="Grouzdev D.S."/>
            <person name="Gaisin V.A."/>
            <person name="Rysina M.S."/>
            <person name="Gorlenko V.M."/>
        </authorList>
    </citation>
    <scope>NUCLEOTIDE SEQUENCE [LARGE SCALE GENOMIC DNA]</scope>
    <source>
        <strain evidence="3">Kir15-3F</strain>
    </source>
</reference>
<dbReference type="Proteomes" id="UP000220527">
    <property type="component" value="Unassembled WGS sequence"/>
</dbReference>
<keyword evidence="1" id="KW-0812">Transmembrane</keyword>
<feature type="transmembrane region" description="Helical" evidence="1">
    <location>
        <begin position="12"/>
        <end position="33"/>
    </location>
</feature>
<feature type="transmembrane region" description="Helical" evidence="1">
    <location>
        <begin position="144"/>
        <end position="161"/>
    </location>
</feature>
<feature type="transmembrane region" description="Helical" evidence="1">
    <location>
        <begin position="220"/>
        <end position="247"/>
    </location>
</feature>
<evidence type="ECO:0000313" key="3">
    <source>
        <dbReference type="Proteomes" id="UP000220527"/>
    </source>
</evidence>